<proteinExistence type="inferred from homology"/>
<dbReference type="NCBIfam" id="TIGR00674">
    <property type="entry name" value="dapA"/>
    <property type="match status" value="1"/>
</dbReference>
<comment type="caution">
    <text evidence="12">Was originally thought to be a dihydrodipicolinate synthase (DHDPS), catalyzing the condensation of (S)-aspartate-beta-semialdehyde [(S)-ASA] and pyruvate to dihydrodipicolinate (DHDP). However, it was shown in E.coli that the product of the enzymatic reaction is not dihydrodipicolinate but in fact (4S)-4-hydroxy-2,3,4,5-tetrahydro-(2S)-dipicolinic acid (HTPA), and that the consecutive dehydration reaction leading to DHDP is not spontaneous but catalyzed by DapB.</text>
</comment>
<comment type="function">
    <text evidence="1 12">Catalyzes the condensation of (S)-aspartate-beta-semialdehyde [(S)-ASA] and pyruvate to 4-hydroxy-tetrahydrodipicolinate (HTPA).</text>
</comment>
<gene>
    <name evidence="14" type="primary">dapA2</name>
    <name evidence="12" type="synonym">dapA</name>
    <name evidence="14" type="ORF">GCM10025883_12630</name>
</gene>
<comment type="subcellular location">
    <subcellularLocation>
        <location evidence="12">Cytoplasm</location>
    </subcellularLocation>
</comment>
<dbReference type="PIRSF" id="PIRSF001365">
    <property type="entry name" value="DHDPS"/>
    <property type="match status" value="1"/>
</dbReference>
<name>A0ABQ6IMS4_9MICO</name>
<evidence type="ECO:0000256" key="8">
    <source>
        <dbReference type="ARBA" id="ARBA00023154"/>
    </source>
</evidence>
<dbReference type="PROSITE" id="PS00666">
    <property type="entry name" value="DHDPS_2"/>
    <property type="match status" value="1"/>
</dbReference>
<feature type="binding site" evidence="12">
    <location>
        <position position="193"/>
    </location>
    <ligand>
        <name>pyruvate</name>
        <dbReference type="ChEBI" id="CHEBI:15361"/>
    </ligand>
</feature>
<evidence type="ECO:0000256" key="6">
    <source>
        <dbReference type="ARBA" id="ARBA00022605"/>
    </source>
</evidence>
<organism evidence="14 15">
    <name type="scientific">Mobilicoccus caccae</name>
    <dbReference type="NCBI Taxonomy" id="1859295"/>
    <lineage>
        <taxon>Bacteria</taxon>
        <taxon>Bacillati</taxon>
        <taxon>Actinomycetota</taxon>
        <taxon>Actinomycetes</taxon>
        <taxon>Micrococcales</taxon>
        <taxon>Dermatophilaceae</taxon>
        <taxon>Mobilicoccus</taxon>
    </lineage>
</organism>
<evidence type="ECO:0000256" key="2">
    <source>
        <dbReference type="ARBA" id="ARBA00005120"/>
    </source>
</evidence>
<evidence type="ECO:0000256" key="5">
    <source>
        <dbReference type="ARBA" id="ARBA00022490"/>
    </source>
</evidence>
<evidence type="ECO:0000256" key="13">
    <source>
        <dbReference type="PIRNR" id="PIRNR001365"/>
    </source>
</evidence>
<dbReference type="InterPro" id="IPR013785">
    <property type="entry name" value="Aldolase_TIM"/>
</dbReference>
<dbReference type="EC" id="4.3.3.7" evidence="4 12"/>
<dbReference type="PANTHER" id="PTHR12128:SF66">
    <property type="entry name" value="4-HYDROXY-2-OXOGLUTARATE ALDOLASE, MITOCHONDRIAL"/>
    <property type="match status" value="1"/>
</dbReference>
<dbReference type="PRINTS" id="PR00146">
    <property type="entry name" value="DHPICSNTHASE"/>
</dbReference>
<protein>
    <recommendedName>
        <fullName evidence="4 12">4-hydroxy-tetrahydrodipicolinate synthase</fullName>
        <shortName evidence="12">HTPA synthase</shortName>
        <ecNumber evidence="4 12">4.3.3.7</ecNumber>
    </recommendedName>
</protein>
<evidence type="ECO:0000256" key="3">
    <source>
        <dbReference type="ARBA" id="ARBA00007592"/>
    </source>
</evidence>
<keyword evidence="8 12" id="KW-0457">Lysine biosynthesis</keyword>
<dbReference type="Pfam" id="PF00701">
    <property type="entry name" value="DHDPS"/>
    <property type="match status" value="1"/>
</dbReference>
<dbReference type="InterPro" id="IPR020624">
    <property type="entry name" value="Schiff_base-form_aldolases_CS"/>
</dbReference>
<dbReference type="CDD" id="cd00950">
    <property type="entry name" value="DHDPS"/>
    <property type="match status" value="1"/>
</dbReference>
<evidence type="ECO:0000256" key="9">
    <source>
        <dbReference type="ARBA" id="ARBA00023239"/>
    </source>
</evidence>
<dbReference type="Gene3D" id="3.20.20.70">
    <property type="entry name" value="Aldolase class I"/>
    <property type="match status" value="1"/>
</dbReference>
<dbReference type="PANTHER" id="PTHR12128">
    <property type="entry name" value="DIHYDRODIPICOLINATE SYNTHASE"/>
    <property type="match status" value="1"/>
</dbReference>
<evidence type="ECO:0000313" key="14">
    <source>
        <dbReference type="EMBL" id="GMA39218.1"/>
    </source>
</evidence>
<accession>A0ABQ6IMS4</accession>
<dbReference type="SMART" id="SM01130">
    <property type="entry name" value="DHDPS"/>
    <property type="match status" value="1"/>
</dbReference>
<evidence type="ECO:0000256" key="12">
    <source>
        <dbReference type="HAMAP-Rule" id="MF_00418"/>
    </source>
</evidence>
<evidence type="ECO:0000256" key="11">
    <source>
        <dbReference type="ARBA" id="ARBA00047836"/>
    </source>
</evidence>
<evidence type="ECO:0000256" key="10">
    <source>
        <dbReference type="ARBA" id="ARBA00023270"/>
    </source>
</evidence>
<evidence type="ECO:0000256" key="4">
    <source>
        <dbReference type="ARBA" id="ARBA00012086"/>
    </source>
</evidence>
<keyword evidence="5 12" id="KW-0963">Cytoplasm</keyword>
<comment type="subunit">
    <text evidence="12">Homotetramer; dimer of dimers.</text>
</comment>
<comment type="pathway">
    <text evidence="2 12">Amino-acid biosynthesis; L-lysine biosynthesis via DAP pathway; (S)-tetrahydrodipicolinate from L-aspartate: step 3/4.</text>
</comment>
<reference evidence="15" key="1">
    <citation type="journal article" date="2019" name="Int. J. Syst. Evol. Microbiol.">
        <title>The Global Catalogue of Microorganisms (GCM) 10K type strain sequencing project: providing services to taxonomists for standard genome sequencing and annotation.</title>
        <authorList>
            <consortium name="The Broad Institute Genomics Platform"/>
            <consortium name="The Broad Institute Genome Sequencing Center for Infectious Disease"/>
            <person name="Wu L."/>
            <person name="Ma J."/>
        </authorList>
    </citation>
    <scope>NUCLEOTIDE SEQUENCE [LARGE SCALE GENOMIC DNA]</scope>
    <source>
        <strain evidence="15">NBRC 113072</strain>
    </source>
</reference>
<dbReference type="SUPFAM" id="SSF51569">
    <property type="entry name" value="Aldolase"/>
    <property type="match status" value="1"/>
</dbReference>
<dbReference type="EMBL" id="BSUO01000001">
    <property type="protein sequence ID" value="GMA39218.1"/>
    <property type="molecule type" value="Genomic_DNA"/>
</dbReference>
<keyword evidence="7 12" id="KW-0220">Diaminopimelate biosynthesis</keyword>
<evidence type="ECO:0000256" key="7">
    <source>
        <dbReference type="ARBA" id="ARBA00022915"/>
    </source>
</evidence>
<keyword evidence="10 12" id="KW-0704">Schiff base</keyword>
<feature type="site" description="Part of a proton relay during catalysis" evidence="12">
    <location>
        <position position="36"/>
    </location>
</feature>
<feature type="active site" description="Schiff-base intermediate with substrate" evidence="12">
    <location>
        <position position="153"/>
    </location>
</feature>
<sequence length="283" mass="29403">MVSPMKQDGSLDLDVAARLATYLVDQGNEGLVVNGTTGESSTTTDEEKSQLIEVVLDAVGDRAHIVAGVGTNDTSHTIHLAREAAARGAHGQLVVTPYYNKPPQAGLLAHFRAVADATDLPVMLYDIPGRSGVPIATETLIALAEHPRIVAVKDAKSDFWASTHVMRAADLTWYSGNDGETLPHMAQGAVGVVGVTTHAAPARFAELVAAAAAGDFAAARSVHIDLVPAVDAVMGITQGAMAAKAALVEQGVLSCATVRSPLVEMSDDELTRLRAGLKESGLL</sequence>
<keyword evidence="6 12" id="KW-0028">Amino-acid biosynthesis</keyword>
<evidence type="ECO:0000313" key="15">
    <source>
        <dbReference type="Proteomes" id="UP001157126"/>
    </source>
</evidence>
<feature type="site" description="Part of a proton relay during catalysis" evidence="12">
    <location>
        <position position="99"/>
    </location>
</feature>
<feature type="binding site" evidence="12">
    <location>
        <position position="37"/>
    </location>
    <ligand>
        <name>pyruvate</name>
        <dbReference type="ChEBI" id="CHEBI:15361"/>
    </ligand>
</feature>
<dbReference type="InterPro" id="IPR020625">
    <property type="entry name" value="Schiff_base-form_aldolases_AS"/>
</dbReference>
<dbReference type="PROSITE" id="PS00665">
    <property type="entry name" value="DHDPS_1"/>
    <property type="match status" value="1"/>
</dbReference>
<comment type="catalytic activity">
    <reaction evidence="11 12">
        <text>L-aspartate 4-semialdehyde + pyruvate = (2S,4S)-4-hydroxy-2,3,4,5-tetrahydrodipicolinate + H2O + H(+)</text>
        <dbReference type="Rhea" id="RHEA:34171"/>
        <dbReference type="ChEBI" id="CHEBI:15361"/>
        <dbReference type="ChEBI" id="CHEBI:15377"/>
        <dbReference type="ChEBI" id="CHEBI:15378"/>
        <dbReference type="ChEBI" id="CHEBI:67139"/>
        <dbReference type="ChEBI" id="CHEBI:537519"/>
        <dbReference type="EC" id="4.3.3.7"/>
    </reaction>
</comment>
<dbReference type="HAMAP" id="MF_00418">
    <property type="entry name" value="DapA"/>
    <property type="match status" value="1"/>
</dbReference>
<keyword evidence="9 12" id="KW-0456">Lyase</keyword>
<keyword evidence="15" id="KW-1185">Reference proteome</keyword>
<feature type="active site" description="Proton donor/acceptor" evidence="12">
    <location>
        <position position="125"/>
    </location>
</feature>
<dbReference type="Proteomes" id="UP001157126">
    <property type="component" value="Unassembled WGS sequence"/>
</dbReference>
<comment type="caution">
    <text evidence="14">The sequence shown here is derived from an EMBL/GenBank/DDBJ whole genome shotgun (WGS) entry which is preliminary data.</text>
</comment>
<comment type="similarity">
    <text evidence="3 12 13">Belongs to the DapA family.</text>
</comment>
<evidence type="ECO:0000256" key="1">
    <source>
        <dbReference type="ARBA" id="ARBA00003294"/>
    </source>
</evidence>
<dbReference type="InterPro" id="IPR005263">
    <property type="entry name" value="DapA"/>
</dbReference>
<dbReference type="InterPro" id="IPR002220">
    <property type="entry name" value="DapA-like"/>
</dbReference>